<organism evidence="4 5">
    <name type="scientific">Bradyrhizobium erythrophlei</name>
    <dbReference type="NCBI Taxonomy" id="1437360"/>
    <lineage>
        <taxon>Bacteria</taxon>
        <taxon>Pseudomonadati</taxon>
        <taxon>Pseudomonadota</taxon>
        <taxon>Alphaproteobacteria</taxon>
        <taxon>Hyphomicrobiales</taxon>
        <taxon>Nitrobacteraceae</taxon>
        <taxon>Bradyrhizobium</taxon>
    </lineage>
</organism>
<evidence type="ECO:0000259" key="3">
    <source>
        <dbReference type="Pfam" id="PF08028"/>
    </source>
</evidence>
<dbReference type="Pfam" id="PF08028">
    <property type="entry name" value="Acyl-CoA_dh_2"/>
    <property type="match status" value="1"/>
</dbReference>
<evidence type="ECO:0000256" key="1">
    <source>
        <dbReference type="ARBA" id="ARBA00023002"/>
    </source>
</evidence>
<evidence type="ECO:0000313" key="5">
    <source>
        <dbReference type="Proteomes" id="UP000189796"/>
    </source>
</evidence>
<name>A0A1M5JP70_9BRAD</name>
<dbReference type="InterPro" id="IPR046373">
    <property type="entry name" value="Acyl-CoA_Oxase/DH_mid-dom_sf"/>
</dbReference>
<dbReference type="InterPro" id="IPR037069">
    <property type="entry name" value="AcylCoA_DH/ox_N_sf"/>
</dbReference>
<dbReference type="Gene3D" id="1.20.140.10">
    <property type="entry name" value="Butyryl-CoA Dehydrogenase, subunit A, domain 3"/>
    <property type="match status" value="1"/>
</dbReference>
<dbReference type="EMBL" id="LT670817">
    <property type="protein sequence ID" value="SHG42364.1"/>
    <property type="molecule type" value="Genomic_DNA"/>
</dbReference>
<dbReference type="Proteomes" id="UP000189796">
    <property type="component" value="Chromosome I"/>
</dbReference>
<dbReference type="InterPro" id="IPR009100">
    <property type="entry name" value="AcylCoA_DH/oxidase_NM_dom_sf"/>
</dbReference>
<dbReference type="PANTHER" id="PTHR43884:SF12">
    <property type="entry name" value="ISOVALERYL-COA DEHYDROGENASE, MITOCHONDRIAL-RELATED"/>
    <property type="match status" value="1"/>
</dbReference>
<sequence length="402" mass="43361">MTTLLDKKRSVTSNVQSPDKATLDQVLSRIAALAPMVARLAPDIEQGRRLPAELVSALRSARIYGMLVPRRYGGLELDAPSTFRVVSALAKLDGSVGWNAMIGHLGSLMPFLVSRAFCEEIFQDGKDHIFAGSGQPAGKAERVRGGWRVSGSWPFASGCQNAEWIAGTCVMMEGGSPIDSPDGPGPMTRTCLMPAERWEIRDTWYTVGLKGTGSHHVALTDALVPDESFFEFPFGASFASDPIFGKFAEVLVLSHGAVAVGIAEGAITDLVELAREGVTQLFMTTPLVETERFKEGLARLDADLMAARALLEAQIARVWQNPERATAKGLARVAEQLQAVVWITSACVRVAESCFELAGSRAVYESSSLQRRVRDLRVAAQHFAAQPRNYVTAGAAVLARLS</sequence>
<dbReference type="InterPro" id="IPR036250">
    <property type="entry name" value="AcylCo_DH-like_C"/>
</dbReference>
<reference evidence="4 5" key="1">
    <citation type="submission" date="2016-11" db="EMBL/GenBank/DDBJ databases">
        <authorList>
            <person name="Jaros S."/>
            <person name="Januszkiewicz K."/>
            <person name="Wedrychowicz H."/>
        </authorList>
    </citation>
    <scope>NUCLEOTIDE SEQUENCE [LARGE SCALE GENOMIC DNA]</scope>
    <source>
        <strain evidence="4 5">GAS138</strain>
    </source>
</reference>
<dbReference type="Gene3D" id="1.10.540.10">
    <property type="entry name" value="Acyl-CoA dehydrogenase/oxidase, N-terminal domain"/>
    <property type="match status" value="1"/>
</dbReference>
<dbReference type="AlphaFoldDB" id="A0A1M5JP70"/>
<dbReference type="GO" id="GO:0050660">
    <property type="term" value="F:flavin adenine dinucleotide binding"/>
    <property type="evidence" value="ECO:0007669"/>
    <property type="project" value="InterPro"/>
</dbReference>
<dbReference type="Pfam" id="PF02771">
    <property type="entry name" value="Acyl-CoA_dh_N"/>
    <property type="match status" value="1"/>
</dbReference>
<proteinExistence type="predicted"/>
<gene>
    <name evidence="4" type="ORF">SAMN05443248_1510</name>
</gene>
<evidence type="ECO:0000313" key="4">
    <source>
        <dbReference type="EMBL" id="SHG42364.1"/>
    </source>
</evidence>
<feature type="domain" description="Acyl-CoA dehydrogenase/oxidase N-terminal" evidence="2">
    <location>
        <begin position="37"/>
        <end position="109"/>
    </location>
</feature>
<dbReference type="PANTHER" id="PTHR43884">
    <property type="entry name" value="ACYL-COA DEHYDROGENASE"/>
    <property type="match status" value="1"/>
</dbReference>
<dbReference type="SUPFAM" id="SSF56645">
    <property type="entry name" value="Acyl-CoA dehydrogenase NM domain-like"/>
    <property type="match status" value="1"/>
</dbReference>
<keyword evidence="1" id="KW-0560">Oxidoreductase</keyword>
<dbReference type="SUPFAM" id="SSF47203">
    <property type="entry name" value="Acyl-CoA dehydrogenase C-terminal domain-like"/>
    <property type="match status" value="1"/>
</dbReference>
<dbReference type="PIRSF" id="PIRSF016578">
    <property type="entry name" value="HsaA"/>
    <property type="match status" value="1"/>
</dbReference>
<protein>
    <submittedName>
        <fullName evidence="4">Acyl-CoA dehydrogenase</fullName>
    </submittedName>
</protein>
<dbReference type="InterPro" id="IPR013786">
    <property type="entry name" value="AcylCoA_DH/ox_N"/>
</dbReference>
<evidence type="ECO:0000259" key="2">
    <source>
        <dbReference type="Pfam" id="PF02771"/>
    </source>
</evidence>
<dbReference type="GO" id="GO:0003995">
    <property type="term" value="F:acyl-CoA dehydrogenase activity"/>
    <property type="evidence" value="ECO:0007669"/>
    <property type="project" value="TreeGrafter"/>
</dbReference>
<dbReference type="Gene3D" id="2.40.110.10">
    <property type="entry name" value="Butyryl-CoA Dehydrogenase, subunit A, domain 2"/>
    <property type="match status" value="1"/>
</dbReference>
<accession>A0A1M5JP70</accession>
<dbReference type="OrthoDB" id="7316074at2"/>
<dbReference type="InterPro" id="IPR013107">
    <property type="entry name" value="Acyl-CoA_DH_C"/>
</dbReference>
<feature type="domain" description="Acyl-CoA dehydrogenase C-terminal" evidence="3">
    <location>
        <begin position="254"/>
        <end position="386"/>
    </location>
</feature>